<dbReference type="InterPro" id="IPR027272">
    <property type="entry name" value="Piezo"/>
</dbReference>
<organism evidence="4 5">
    <name type="scientific">Podarcis muralis</name>
    <name type="common">Wall lizard</name>
    <name type="synonym">Lacerta muralis</name>
    <dbReference type="NCBI Taxonomy" id="64176"/>
    <lineage>
        <taxon>Eukaryota</taxon>
        <taxon>Metazoa</taxon>
        <taxon>Chordata</taxon>
        <taxon>Craniata</taxon>
        <taxon>Vertebrata</taxon>
        <taxon>Euteleostomi</taxon>
        <taxon>Lepidosauria</taxon>
        <taxon>Squamata</taxon>
        <taxon>Bifurcata</taxon>
        <taxon>Unidentata</taxon>
        <taxon>Episquamata</taxon>
        <taxon>Laterata</taxon>
        <taxon>Lacertibaenia</taxon>
        <taxon>Lacertidae</taxon>
        <taxon>Podarcis</taxon>
    </lineage>
</organism>
<dbReference type="Pfam" id="PF12166">
    <property type="entry name" value="Piezo_cap"/>
    <property type="match status" value="1"/>
</dbReference>
<dbReference type="Pfam" id="PF24874">
    <property type="entry name" value="Piezo_THU9_anchor"/>
    <property type="match status" value="1"/>
</dbReference>
<dbReference type="PANTHER" id="PTHR47049">
    <property type="entry name" value="PIEZO-TYPE MECHANOSENSITIVE ION CHANNEL HOMOLOG"/>
    <property type="match status" value="1"/>
</dbReference>
<proteinExistence type="predicted"/>
<dbReference type="InterPro" id="IPR056770">
    <property type="entry name" value="Piezo_THU9_anchor"/>
</dbReference>
<sequence>SLSAPFTSQSRSIHTALFPFSILQKYPQPPGQKKKLLVKYGMGGFIVFVLVCIVWFPLLLMSLVKSVAGVTNQPLGVSVKITISGYESLFTMSAQQQNLVPFTHAAYNELTTQYALHPSAMQFIVNYSPEDVIVAKIKGNASLLWSISPASRNAMIAELSNSSAIYINFHWTLLRVHVKNEHVLIWKGVRPLAFTKVLLCFRSAFPHPHFSLLPGVLPRYLRAAGGAEAKMAHRLQVGKWTKVEENPACLNMRGGQKNPEHHHHLSPPLQHCRPLHVFCSGHRKVHQRAFQRHLALHHVRRAAQRGPHPETLHGYLPGAAVCQAHLPLQIS</sequence>
<reference evidence="4" key="2">
    <citation type="submission" date="2025-08" db="UniProtKB">
        <authorList>
            <consortium name="Ensembl"/>
        </authorList>
    </citation>
    <scope>IDENTIFICATION</scope>
</reference>
<feature type="transmembrane region" description="Helical" evidence="1">
    <location>
        <begin position="42"/>
        <end position="64"/>
    </location>
</feature>
<reference evidence="4" key="3">
    <citation type="submission" date="2025-09" db="UniProtKB">
        <authorList>
            <consortium name="Ensembl"/>
        </authorList>
    </citation>
    <scope>IDENTIFICATION</scope>
</reference>
<dbReference type="Proteomes" id="UP000472272">
    <property type="component" value="Chromosome 6"/>
</dbReference>
<keyword evidence="1" id="KW-0472">Membrane</keyword>
<evidence type="ECO:0000259" key="3">
    <source>
        <dbReference type="Pfam" id="PF24874"/>
    </source>
</evidence>
<keyword evidence="1" id="KW-0812">Transmembrane</keyword>
<dbReference type="Ensembl" id="ENSPMRT00000005880.1">
    <property type="protein sequence ID" value="ENSPMRP00000005524.1"/>
    <property type="gene ID" value="ENSPMRG00000003754.1"/>
</dbReference>
<keyword evidence="5" id="KW-1185">Reference proteome</keyword>
<evidence type="ECO:0000256" key="1">
    <source>
        <dbReference type="SAM" id="Phobius"/>
    </source>
</evidence>
<evidence type="ECO:0000313" key="4">
    <source>
        <dbReference type="Ensembl" id="ENSPMRP00000005524.1"/>
    </source>
</evidence>
<dbReference type="GO" id="GO:0016020">
    <property type="term" value="C:membrane"/>
    <property type="evidence" value="ECO:0007669"/>
    <property type="project" value="InterPro"/>
</dbReference>
<dbReference type="PANTHER" id="PTHR47049:SF7">
    <property type="entry name" value="PIEZO-TYPE MECHANOSENSITIVE ION CHANNEL COMPONENT 2 ISOFORM X1"/>
    <property type="match status" value="1"/>
</dbReference>
<feature type="domain" description="Piezo non-specific cation channel cap" evidence="2">
    <location>
        <begin position="100"/>
        <end position="240"/>
    </location>
</feature>
<reference evidence="4 5" key="1">
    <citation type="journal article" date="2019" name="Proc. Natl. Acad. Sci. U.S.A.">
        <title>Regulatory changes in pterin and carotenoid genes underlie balanced color polymorphisms in the wall lizard.</title>
        <authorList>
            <person name="Andrade P."/>
            <person name="Pinho C."/>
            <person name="Perez I de Lanuza G."/>
            <person name="Afonso S."/>
            <person name="Brejcha J."/>
            <person name="Rubin C.J."/>
            <person name="Wallerman O."/>
            <person name="Pereira P."/>
            <person name="Sabatino S.J."/>
            <person name="Bellati A."/>
            <person name="Pellitteri-Rosa D."/>
            <person name="Bosakova Z."/>
            <person name="Bunikis I."/>
            <person name="Carretero M.A."/>
            <person name="Feiner N."/>
            <person name="Marsik P."/>
            <person name="Pauperio F."/>
            <person name="Salvi D."/>
            <person name="Soler L."/>
            <person name="While G.M."/>
            <person name="Uller T."/>
            <person name="Font E."/>
            <person name="Andersson L."/>
            <person name="Carneiro M."/>
        </authorList>
    </citation>
    <scope>NUCLEOTIDE SEQUENCE</scope>
</reference>
<dbReference type="InterPro" id="IPR031334">
    <property type="entry name" value="Piezo_cap_dom"/>
</dbReference>
<name>A0A670I0W2_PODMU</name>
<accession>A0A670I0W2</accession>
<dbReference type="AlphaFoldDB" id="A0A670I0W2"/>
<evidence type="ECO:0000313" key="5">
    <source>
        <dbReference type="Proteomes" id="UP000472272"/>
    </source>
</evidence>
<dbReference type="GO" id="GO:0008381">
    <property type="term" value="F:mechanosensitive monoatomic ion channel activity"/>
    <property type="evidence" value="ECO:0007669"/>
    <property type="project" value="InterPro"/>
</dbReference>
<protein>
    <submittedName>
        <fullName evidence="4">Uncharacterized protein</fullName>
    </submittedName>
</protein>
<dbReference type="GeneTree" id="ENSGT00940000164142"/>
<evidence type="ECO:0000259" key="2">
    <source>
        <dbReference type="Pfam" id="PF12166"/>
    </source>
</evidence>
<feature type="domain" description="Piezo THU9 and anchor" evidence="3">
    <location>
        <begin position="24"/>
        <end position="62"/>
    </location>
</feature>
<keyword evidence="1" id="KW-1133">Transmembrane helix</keyword>